<evidence type="ECO:0000313" key="13">
    <source>
        <dbReference type="EMBL" id="TSE32259.1"/>
    </source>
</evidence>
<evidence type="ECO:0000256" key="11">
    <source>
        <dbReference type="ARBA" id="ARBA00023317"/>
    </source>
</evidence>
<comment type="pathway">
    <text evidence="2">Lipid metabolism.</text>
</comment>
<dbReference type="NCBIfam" id="TIGR00163">
    <property type="entry name" value="PS_decarb"/>
    <property type="match status" value="1"/>
</dbReference>
<keyword evidence="6" id="KW-0443">Lipid metabolism</keyword>
<dbReference type="EC" id="4.1.1.65" evidence="3"/>
<evidence type="ECO:0000256" key="1">
    <source>
        <dbReference type="ARBA" id="ARBA00001928"/>
    </source>
</evidence>
<dbReference type="InterPro" id="IPR003817">
    <property type="entry name" value="PS_Dcarbxylase"/>
</dbReference>
<evidence type="ECO:0000256" key="2">
    <source>
        <dbReference type="ARBA" id="ARBA00005189"/>
    </source>
</evidence>
<comment type="cofactor">
    <cofactor evidence="1">
        <name>pyruvate</name>
        <dbReference type="ChEBI" id="CHEBI:15361"/>
    </cofactor>
</comment>
<evidence type="ECO:0000256" key="8">
    <source>
        <dbReference type="ARBA" id="ARBA00023209"/>
    </source>
</evidence>
<gene>
    <name evidence="13" type="primary">psd_1</name>
    <name evidence="13" type="ORF">Tther_00045</name>
</gene>
<evidence type="ECO:0000256" key="6">
    <source>
        <dbReference type="ARBA" id="ARBA00023098"/>
    </source>
</evidence>
<comment type="pathway">
    <text evidence="12">Phospholipid metabolism; phosphatidylethanolamine biosynthesis.</text>
</comment>
<dbReference type="OrthoDB" id="9802030at2"/>
<protein>
    <recommendedName>
        <fullName evidence="3">phosphatidylserine decarboxylase</fullName>
        <ecNumber evidence="3">4.1.1.65</ecNumber>
    </recommendedName>
</protein>
<dbReference type="GO" id="GO:0006646">
    <property type="term" value="P:phosphatidylethanolamine biosynthetic process"/>
    <property type="evidence" value="ECO:0007669"/>
    <property type="project" value="UniProtKB-UniPathway"/>
</dbReference>
<evidence type="ECO:0000256" key="5">
    <source>
        <dbReference type="ARBA" id="ARBA00022793"/>
    </source>
</evidence>
<keyword evidence="14" id="KW-1185">Reference proteome</keyword>
<evidence type="ECO:0000313" key="14">
    <source>
        <dbReference type="Proteomes" id="UP000318542"/>
    </source>
</evidence>
<dbReference type="GO" id="GO:0004609">
    <property type="term" value="F:phosphatidylserine decarboxylase activity"/>
    <property type="evidence" value="ECO:0007669"/>
    <property type="project" value="UniProtKB-EC"/>
</dbReference>
<comment type="caution">
    <text evidence="13">The sequence shown here is derived from an EMBL/GenBank/DDBJ whole genome shotgun (WGS) entry which is preliminary data.</text>
</comment>
<dbReference type="Proteomes" id="UP000318542">
    <property type="component" value="Unassembled WGS sequence"/>
</dbReference>
<dbReference type="PANTHER" id="PTHR10067">
    <property type="entry name" value="PHOSPHATIDYLSERINE DECARBOXYLASE"/>
    <property type="match status" value="1"/>
</dbReference>
<keyword evidence="10" id="KW-1208">Phospholipid metabolism</keyword>
<proteinExistence type="predicted"/>
<name>A0A554X8U9_9BURK</name>
<keyword evidence="4" id="KW-0444">Lipid biosynthesis</keyword>
<evidence type="ECO:0000256" key="12">
    <source>
        <dbReference type="ARBA" id="ARBA00024326"/>
    </source>
</evidence>
<dbReference type="AlphaFoldDB" id="A0A554X8U9"/>
<dbReference type="Pfam" id="PF02666">
    <property type="entry name" value="PS_Dcarbxylase"/>
    <property type="match status" value="1"/>
</dbReference>
<evidence type="ECO:0000256" key="10">
    <source>
        <dbReference type="ARBA" id="ARBA00023264"/>
    </source>
</evidence>
<evidence type="ECO:0000256" key="3">
    <source>
        <dbReference type="ARBA" id="ARBA00012243"/>
    </source>
</evidence>
<evidence type="ECO:0000256" key="9">
    <source>
        <dbReference type="ARBA" id="ARBA00023239"/>
    </source>
</evidence>
<keyword evidence="8" id="KW-0594">Phospholipid biosynthesis</keyword>
<accession>A0A554X8U9</accession>
<dbReference type="UniPathway" id="UPA00558"/>
<keyword evidence="7" id="KW-0865">Zymogen</keyword>
<reference evidence="13 14" key="1">
    <citation type="submission" date="2019-07" db="EMBL/GenBank/DDBJ databases">
        <title>Tepidimonas thermarum AA-1 draft genome.</title>
        <authorList>
            <person name="Da Costa M.S."/>
            <person name="Froufe H.J.C."/>
            <person name="Egas C."/>
            <person name="Albuquerque L."/>
        </authorList>
    </citation>
    <scope>NUCLEOTIDE SEQUENCE [LARGE SCALE GENOMIC DNA]</scope>
    <source>
        <strain evidence="13 14">AA-1</strain>
    </source>
</reference>
<keyword evidence="9 13" id="KW-0456">Lyase</keyword>
<evidence type="ECO:0000256" key="4">
    <source>
        <dbReference type="ARBA" id="ARBA00022516"/>
    </source>
</evidence>
<dbReference type="InterPro" id="IPR033177">
    <property type="entry name" value="PSD-B"/>
</dbReference>
<evidence type="ECO:0000256" key="7">
    <source>
        <dbReference type="ARBA" id="ARBA00023145"/>
    </source>
</evidence>
<dbReference type="EMBL" id="VJOL01000001">
    <property type="protein sequence ID" value="TSE32259.1"/>
    <property type="molecule type" value="Genomic_DNA"/>
</dbReference>
<dbReference type="PANTHER" id="PTHR10067:SF6">
    <property type="entry name" value="PHOSPHATIDYLSERINE DECARBOXYLASE PROENZYME, MITOCHONDRIAL"/>
    <property type="match status" value="1"/>
</dbReference>
<keyword evidence="11" id="KW-0670">Pyruvate</keyword>
<organism evidence="13 14">
    <name type="scientific">Tepidimonas thermarum</name>
    <dbReference type="NCBI Taxonomy" id="335431"/>
    <lineage>
        <taxon>Bacteria</taxon>
        <taxon>Pseudomonadati</taxon>
        <taxon>Pseudomonadota</taxon>
        <taxon>Betaproteobacteria</taxon>
        <taxon>Burkholderiales</taxon>
        <taxon>Tepidimonas</taxon>
    </lineage>
</organism>
<keyword evidence="5" id="KW-0210">Decarboxylase</keyword>
<sequence length="301" mass="34088">MALDTPVTNASGRRGWRRWRDRLWAHDTLNYWLSRHVPRAALTHLMGWYSRIDNPVLTRLALALWRRCADLDLSEAAPAEYRSLRDVFTRALRPGARPFDPDPTVLCSPCDAIVGACGDVHGTTVWQAKGMPYRLEELMGADAAARHANGRYVTLRLTPTMYHRFHAPADWHVHRVRYVSGDVFNVNPPALRRIPRLFCRNERALIEGTLTDGSPIALVPVAAILVASIRLHFLDVTLHLRWRGAHELPCDAHLPRGQELGWFEHGSTILFFVPAHWRLADGIEPGHTIRAGQALWRRAAA</sequence>